<evidence type="ECO:0000256" key="7">
    <source>
        <dbReference type="ARBA" id="ARBA00023136"/>
    </source>
</evidence>
<keyword evidence="4" id="KW-0812">Transmembrane</keyword>
<reference evidence="10 11" key="1">
    <citation type="journal article" date="2019" name="Commun. Biol.">
        <title>The bagworm genome reveals a unique fibroin gene that provides high tensile strength.</title>
        <authorList>
            <person name="Kono N."/>
            <person name="Nakamura H."/>
            <person name="Ohtoshi R."/>
            <person name="Tomita M."/>
            <person name="Numata K."/>
            <person name="Arakawa K."/>
        </authorList>
    </citation>
    <scope>NUCLEOTIDE SEQUENCE [LARGE SCALE GENOMIC DNA]</scope>
</reference>
<dbReference type="Proteomes" id="UP000299102">
    <property type="component" value="Unassembled WGS sequence"/>
</dbReference>
<dbReference type="InterPro" id="IPR000175">
    <property type="entry name" value="Na/ntran_symport"/>
</dbReference>
<dbReference type="AlphaFoldDB" id="A0A4C1VG61"/>
<evidence type="ECO:0000256" key="1">
    <source>
        <dbReference type="ARBA" id="ARBA00004141"/>
    </source>
</evidence>
<organism evidence="10 11">
    <name type="scientific">Eumeta variegata</name>
    <name type="common">Bagworm moth</name>
    <name type="synonym">Eumeta japonica</name>
    <dbReference type="NCBI Taxonomy" id="151549"/>
    <lineage>
        <taxon>Eukaryota</taxon>
        <taxon>Metazoa</taxon>
        <taxon>Ecdysozoa</taxon>
        <taxon>Arthropoda</taxon>
        <taxon>Hexapoda</taxon>
        <taxon>Insecta</taxon>
        <taxon>Pterygota</taxon>
        <taxon>Neoptera</taxon>
        <taxon>Endopterygota</taxon>
        <taxon>Lepidoptera</taxon>
        <taxon>Glossata</taxon>
        <taxon>Ditrysia</taxon>
        <taxon>Tineoidea</taxon>
        <taxon>Psychidae</taxon>
        <taxon>Oiketicinae</taxon>
        <taxon>Eumeta</taxon>
    </lineage>
</organism>
<feature type="binding site" evidence="8">
    <location>
        <position position="221"/>
    </location>
    <ligand>
        <name>Na(+)</name>
        <dbReference type="ChEBI" id="CHEBI:29101"/>
        <label>1</label>
    </ligand>
</feature>
<dbReference type="GO" id="GO:0051378">
    <property type="term" value="F:serotonin binding"/>
    <property type="evidence" value="ECO:0007669"/>
    <property type="project" value="TreeGrafter"/>
</dbReference>
<dbReference type="STRING" id="151549.A0A4C1VG61"/>
<evidence type="ECO:0000256" key="8">
    <source>
        <dbReference type="PIRSR" id="PIRSR600175-1"/>
    </source>
</evidence>
<gene>
    <name evidence="10" type="primary">SerT</name>
    <name evidence="10" type="ORF">EVAR_35281_1</name>
</gene>
<feature type="compositionally biased region" description="Low complexity" evidence="9">
    <location>
        <begin position="152"/>
        <end position="167"/>
    </location>
</feature>
<comment type="similarity">
    <text evidence="2">Belongs to the sodium:neurotransmitter symporter (SNF) (TC 2.A.22) family.</text>
</comment>
<dbReference type="GO" id="GO:0006865">
    <property type="term" value="P:amino acid transport"/>
    <property type="evidence" value="ECO:0007669"/>
    <property type="project" value="TreeGrafter"/>
</dbReference>
<protein>
    <submittedName>
        <fullName evidence="10">Sodium-dependent serotonin transporter</fullName>
    </submittedName>
</protein>
<dbReference type="PANTHER" id="PTHR11616">
    <property type="entry name" value="SODIUM/CHLORIDE DEPENDENT TRANSPORTER"/>
    <property type="match status" value="1"/>
</dbReference>
<keyword evidence="8" id="KW-0915">Sodium</keyword>
<dbReference type="Pfam" id="PF00209">
    <property type="entry name" value="SNF"/>
    <property type="match status" value="1"/>
</dbReference>
<keyword evidence="6" id="KW-1133">Transmembrane helix</keyword>
<dbReference type="GO" id="GO:0005886">
    <property type="term" value="C:plasma membrane"/>
    <property type="evidence" value="ECO:0007669"/>
    <property type="project" value="TreeGrafter"/>
</dbReference>
<sequence>MQRTAQDVALSLVLKVPPYSWLLKDAPTLNRALRHPQEIADSHIHQGARALKQPTHLVNVTFDLTPRIRPERRAPAPSRRKCFAVELGAIHLSHQLARRLKPLPALPTRIAGETEHDGNRTHKILYRVSHSLQPESEAERERRSGECVGDMPPAAAARAPAAESPAGGAPPAPAAPPPPPPDPLPPQACKARAVVVSLTPARQRETWAKKAEFLLAVVGFAVDLGNVWRFPYICYQNGGVLFPSHLMGAEQNAMCSFNWSAGRVRRDETAASAAALVFQGIHARINSITLTERL</sequence>
<evidence type="ECO:0000313" key="11">
    <source>
        <dbReference type="Proteomes" id="UP000299102"/>
    </source>
</evidence>
<name>A0A4C1VG61_EUMVA</name>
<evidence type="ECO:0000313" key="10">
    <source>
        <dbReference type="EMBL" id="GBP36695.1"/>
    </source>
</evidence>
<evidence type="ECO:0000256" key="9">
    <source>
        <dbReference type="SAM" id="MobiDB-lite"/>
    </source>
</evidence>
<keyword evidence="3" id="KW-0813">Transport</keyword>
<evidence type="ECO:0000256" key="6">
    <source>
        <dbReference type="ARBA" id="ARBA00022989"/>
    </source>
</evidence>
<evidence type="ECO:0000256" key="5">
    <source>
        <dbReference type="ARBA" id="ARBA00022847"/>
    </source>
</evidence>
<accession>A0A4C1VG61</accession>
<keyword evidence="11" id="KW-1185">Reference proteome</keyword>
<feature type="region of interest" description="Disordered" evidence="9">
    <location>
        <begin position="128"/>
        <end position="187"/>
    </location>
</feature>
<dbReference type="SUPFAM" id="SSF161070">
    <property type="entry name" value="SNF-like"/>
    <property type="match status" value="1"/>
</dbReference>
<proteinExistence type="inferred from homology"/>
<evidence type="ECO:0000256" key="2">
    <source>
        <dbReference type="ARBA" id="ARBA00006459"/>
    </source>
</evidence>
<dbReference type="GO" id="GO:0098793">
    <property type="term" value="C:presynapse"/>
    <property type="evidence" value="ECO:0007669"/>
    <property type="project" value="GOC"/>
</dbReference>
<dbReference type="GO" id="GO:0046872">
    <property type="term" value="F:metal ion binding"/>
    <property type="evidence" value="ECO:0007669"/>
    <property type="project" value="UniProtKB-KW"/>
</dbReference>
<comment type="subcellular location">
    <subcellularLocation>
        <location evidence="1">Membrane</location>
        <topology evidence="1">Multi-pass membrane protein</topology>
    </subcellularLocation>
</comment>
<comment type="caution">
    <text evidence="10">The sequence shown here is derived from an EMBL/GenBank/DDBJ whole genome shotgun (WGS) entry which is preliminary data.</text>
</comment>
<feature type="binding site" evidence="8">
    <location>
        <position position="219"/>
    </location>
    <ligand>
        <name>Na(+)</name>
        <dbReference type="ChEBI" id="CHEBI:29101"/>
        <label>1</label>
    </ligand>
</feature>
<dbReference type="GO" id="GO:0005335">
    <property type="term" value="F:serotonin:sodium:chloride symporter activity"/>
    <property type="evidence" value="ECO:0007669"/>
    <property type="project" value="TreeGrafter"/>
</dbReference>
<dbReference type="PROSITE" id="PS50267">
    <property type="entry name" value="NA_NEUROTRAN_SYMP_3"/>
    <property type="match status" value="1"/>
</dbReference>
<keyword evidence="7" id="KW-0472">Membrane</keyword>
<dbReference type="EMBL" id="BGZK01000321">
    <property type="protein sequence ID" value="GBP36695.1"/>
    <property type="molecule type" value="Genomic_DNA"/>
</dbReference>
<feature type="compositionally biased region" description="Pro residues" evidence="9">
    <location>
        <begin position="168"/>
        <end position="186"/>
    </location>
</feature>
<dbReference type="GO" id="GO:0043005">
    <property type="term" value="C:neuron projection"/>
    <property type="evidence" value="ECO:0007669"/>
    <property type="project" value="TreeGrafter"/>
</dbReference>
<dbReference type="PANTHER" id="PTHR11616:SF279">
    <property type="entry name" value="SODIUM-DEPENDENT SEROTONIN TRANSPORTER"/>
    <property type="match status" value="1"/>
</dbReference>
<feature type="binding site" evidence="8">
    <location>
        <position position="222"/>
    </location>
    <ligand>
        <name>Na(+)</name>
        <dbReference type="ChEBI" id="CHEBI:29101"/>
        <label>1</label>
    </ligand>
</feature>
<feature type="binding site" evidence="8">
    <location>
        <position position="226"/>
    </location>
    <ligand>
        <name>Na(+)</name>
        <dbReference type="ChEBI" id="CHEBI:29101"/>
        <label>1</label>
    </ligand>
</feature>
<keyword evidence="8" id="KW-0479">Metal-binding</keyword>
<keyword evidence="5" id="KW-0769">Symport</keyword>
<evidence type="ECO:0000256" key="3">
    <source>
        <dbReference type="ARBA" id="ARBA00022448"/>
    </source>
</evidence>
<evidence type="ECO:0000256" key="4">
    <source>
        <dbReference type="ARBA" id="ARBA00022692"/>
    </source>
</evidence>
<dbReference type="InterPro" id="IPR037272">
    <property type="entry name" value="SNS_sf"/>
</dbReference>